<dbReference type="GeneID" id="6093910"/>
<reference evidence="1 2" key="1">
    <citation type="journal article" date="2008" name="Proc. Natl. Acad. Sci. U.S.A.">
        <title>A korarchaeal genome reveals new insights into the evolution of the Archaea.</title>
        <authorList>
            <person name="Elkins J.G."/>
            <person name="Podar M."/>
            <person name="Graham D.E."/>
            <person name="Makarova K.S."/>
            <person name="Wolf Y."/>
            <person name="Randau L."/>
            <person name="Hedlund B.P."/>
            <person name="Brochier-Armanet C."/>
            <person name="Kunin V."/>
            <person name="Anderson I."/>
            <person name="Lapidus A."/>
            <person name="Goltsman E."/>
            <person name="Barry K."/>
            <person name="Koonin E.V."/>
            <person name="Hugenholtz P."/>
            <person name="Kyrpides N."/>
            <person name="Wanner G."/>
            <person name="Richardson P."/>
            <person name="Keller M."/>
            <person name="Stetter K.O."/>
        </authorList>
    </citation>
    <scope>NUCLEOTIDE SEQUENCE [LARGE SCALE GENOMIC DNA]</scope>
    <source>
        <strain evidence="2">OPF8</strain>
    </source>
</reference>
<organism evidence="1 2">
    <name type="scientific">Korarchaeum cryptofilum (strain OPF8)</name>
    <dbReference type="NCBI Taxonomy" id="374847"/>
    <lineage>
        <taxon>Archaea</taxon>
        <taxon>Thermoproteota</taxon>
        <taxon>Candidatus Korarchaeia</taxon>
        <taxon>Candidatus Korarchaeales</taxon>
        <taxon>Candidatus Korarchaeaceae</taxon>
        <taxon>Candidatus Korarchaeum</taxon>
    </lineage>
</organism>
<dbReference type="AlphaFoldDB" id="B1L4K0"/>
<dbReference type="EnsemblBacteria" id="ACB07379">
    <property type="protein sequence ID" value="ACB07379"/>
    <property type="gene ID" value="Kcr_0626"/>
</dbReference>
<protein>
    <submittedName>
        <fullName evidence="1">Uncharacterized protein</fullName>
    </submittedName>
</protein>
<sequence length="115" mass="12661">MELLERCSGGKGYVLGYETAAYLRTGYQLPSATFAYVRGKDLDDWLSCLNLRRGEIGDLVLIPVRELPSFELIGGKLVVNIERLRLELLAWLGRGVIDLAALGQALPHGVKDSSE</sequence>
<accession>B1L4K0</accession>
<evidence type="ECO:0000313" key="1">
    <source>
        <dbReference type="EMBL" id="ACB07379.1"/>
    </source>
</evidence>
<proteinExistence type="predicted"/>
<name>B1L4K0_KORCO</name>
<dbReference type="HOGENOM" id="CLU_2103470_0_0_2"/>
<dbReference type="Proteomes" id="UP000001686">
    <property type="component" value="Chromosome"/>
</dbReference>
<dbReference type="KEGG" id="kcr:Kcr_0626"/>
<gene>
    <name evidence="1" type="ordered locus">Kcr_0626</name>
</gene>
<evidence type="ECO:0000313" key="2">
    <source>
        <dbReference type="Proteomes" id="UP000001686"/>
    </source>
</evidence>
<dbReference type="EMBL" id="CP000968">
    <property type="protein sequence ID" value="ACB07379.1"/>
    <property type="molecule type" value="Genomic_DNA"/>
</dbReference>
<dbReference type="InParanoid" id="B1L4K0"/>
<keyword evidence="2" id="KW-1185">Reference proteome</keyword>
<dbReference type="RefSeq" id="WP_012309276.1">
    <property type="nucleotide sequence ID" value="NC_010482.1"/>
</dbReference>